<evidence type="ECO:0000313" key="2">
    <source>
        <dbReference type="RefSeq" id="XP_035686387.1"/>
    </source>
</evidence>
<accession>A0A9J7MYP3</accession>
<organism evidence="1 2">
    <name type="scientific">Branchiostoma floridae</name>
    <name type="common">Florida lancelet</name>
    <name type="synonym">Amphioxus</name>
    <dbReference type="NCBI Taxonomy" id="7739"/>
    <lineage>
        <taxon>Eukaryota</taxon>
        <taxon>Metazoa</taxon>
        <taxon>Chordata</taxon>
        <taxon>Cephalochordata</taxon>
        <taxon>Leptocardii</taxon>
        <taxon>Amphioxiformes</taxon>
        <taxon>Branchiostomatidae</taxon>
        <taxon>Branchiostoma</taxon>
    </lineage>
</organism>
<dbReference type="Gene3D" id="3.30.710.10">
    <property type="entry name" value="Potassium Channel Kv1.1, Chain A"/>
    <property type="match status" value="1"/>
</dbReference>
<name>A0A9J7MYP3_BRAFL</name>
<dbReference type="GeneID" id="118422749"/>
<protein>
    <submittedName>
        <fullName evidence="2">Uncharacterized protein LOC118422749</fullName>
    </submittedName>
</protein>
<dbReference type="Proteomes" id="UP000001554">
    <property type="component" value="Chromosome 9"/>
</dbReference>
<dbReference type="CDD" id="cd14733">
    <property type="entry name" value="BACK"/>
    <property type="match status" value="1"/>
</dbReference>
<sequence length="273" mass="31354">MFTTMSLRRSLSRSSHPRMRIMVGGKYFKIRKDLVVFFQRKLADEDIRDYFKKIKAKDFRRYLRAVEKDVYPTKPRRMMRLAMVAKGLKSSDVYDTLVQRVLQSLKIENCLDLARLAHFLDVPEIEHAAVDFALTHREEVLNGAPAVKKGTPRRITHCWRCRWKYNQWKSSESSTPCELEFILESGIGLLEDLWGGQYSTSGFRLGKAAVMGAGDCPGWSSVVPSGAQAKARRDVRREVFLNTVLRARTFPMTIVPKRMVFSHGIPYLPHGAL</sequence>
<reference evidence="1" key="1">
    <citation type="journal article" date="2020" name="Nat. Ecol. Evol.">
        <title>Deeply conserved synteny resolves early events in vertebrate evolution.</title>
        <authorList>
            <person name="Simakov O."/>
            <person name="Marletaz F."/>
            <person name="Yue J.X."/>
            <person name="O'Connell B."/>
            <person name="Jenkins J."/>
            <person name="Brandt A."/>
            <person name="Calef R."/>
            <person name="Tung C.H."/>
            <person name="Huang T.K."/>
            <person name="Schmutz J."/>
            <person name="Satoh N."/>
            <person name="Yu J.K."/>
            <person name="Putnam N.H."/>
            <person name="Green R.E."/>
            <person name="Rokhsar D.S."/>
        </authorList>
    </citation>
    <scope>NUCLEOTIDE SEQUENCE [LARGE SCALE GENOMIC DNA]</scope>
    <source>
        <strain evidence="1">S238N-H82</strain>
    </source>
</reference>
<dbReference type="RefSeq" id="XP_035686387.1">
    <property type="nucleotide sequence ID" value="XM_035830494.1"/>
</dbReference>
<proteinExistence type="predicted"/>
<dbReference type="OrthoDB" id="10034107at2759"/>
<dbReference type="InterPro" id="IPR011333">
    <property type="entry name" value="SKP1/BTB/POZ_sf"/>
</dbReference>
<dbReference type="OMA" id="CELEFIL"/>
<evidence type="ECO:0000313" key="1">
    <source>
        <dbReference type="Proteomes" id="UP000001554"/>
    </source>
</evidence>
<keyword evidence="1" id="KW-1185">Reference proteome</keyword>
<dbReference type="KEGG" id="bfo:118422749"/>
<reference evidence="2" key="2">
    <citation type="submission" date="2025-08" db="UniProtKB">
        <authorList>
            <consortium name="RefSeq"/>
        </authorList>
    </citation>
    <scope>IDENTIFICATION</scope>
    <source>
        <strain evidence="2">S238N-H82</strain>
        <tissue evidence="2">Testes</tissue>
    </source>
</reference>
<dbReference type="AlphaFoldDB" id="A0A9J7MYP3"/>
<gene>
    <name evidence="2" type="primary">LOC118422749</name>
</gene>